<dbReference type="SUPFAM" id="SSF89447">
    <property type="entry name" value="AbrB/MazE/MraZ-like"/>
    <property type="match status" value="1"/>
</dbReference>
<evidence type="ECO:0008006" key="3">
    <source>
        <dbReference type="Google" id="ProtNLM"/>
    </source>
</evidence>
<organism evidence="1 2">
    <name type="scientific">Methanobrevibacter oralis</name>
    <dbReference type="NCBI Taxonomy" id="66851"/>
    <lineage>
        <taxon>Archaea</taxon>
        <taxon>Methanobacteriati</taxon>
        <taxon>Methanobacteriota</taxon>
        <taxon>Methanomada group</taxon>
        <taxon>Methanobacteria</taxon>
        <taxon>Methanobacteriales</taxon>
        <taxon>Methanobacteriaceae</taxon>
        <taxon>Methanobrevibacter</taxon>
    </lineage>
</organism>
<dbReference type="RefSeq" id="WP_042692582.1">
    <property type="nucleotide sequence ID" value="NZ_CABMAB010000011.1"/>
</dbReference>
<accession>A0A166CG38</accession>
<reference evidence="2" key="1">
    <citation type="journal article" date="2016" name="Genome Announc.">
        <title>Draft Genome Sequences of Methanobrevibacter curvatus DSM11111, Methanobrevibacter cuticularis DSM11139, Methanobrevibacter filiformis DSM11501, and Methanobrevibacter oralis DSM7256.</title>
        <authorList>
            <person name="Poehlein A."/>
            <person name="Seedorf H."/>
        </authorList>
    </citation>
    <scope>NUCLEOTIDE SEQUENCE [LARGE SCALE GENOMIC DNA]</scope>
    <source>
        <strain evidence="2">DSM 7256 / JCM 30027 / ZR</strain>
    </source>
</reference>
<comment type="caution">
    <text evidence="1">The sequence shown here is derived from an EMBL/GenBank/DDBJ whole genome shotgun (WGS) entry which is preliminary data.</text>
</comment>
<dbReference type="EMBL" id="LWMU01000041">
    <property type="protein sequence ID" value="KZX13977.1"/>
    <property type="molecule type" value="Genomic_DNA"/>
</dbReference>
<keyword evidence="2" id="KW-1185">Reference proteome</keyword>
<dbReference type="OrthoDB" id="67352at2157"/>
<evidence type="ECO:0000313" key="1">
    <source>
        <dbReference type="EMBL" id="KZX13977.1"/>
    </source>
</evidence>
<sequence length="79" mass="9453">MVNILATSKVQINYQTTIPKEIRKNFQVNNNTIIEWSINEKGKPELNFRRRRKLKELKGLIKLDHNTDSVQLKRELYNE</sequence>
<dbReference type="PATRIC" id="fig|66851.6.peg.266"/>
<proteinExistence type="predicted"/>
<dbReference type="Proteomes" id="UP000077428">
    <property type="component" value="Unassembled WGS sequence"/>
</dbReference>
<evidence type="ECO:0000313" key="2">
    <source>
        <dbReference type="Proteomes" id="UP000077428"/>
    </source>
</evidence>
<name>A0A166CG38_METOA</name>
<dbReference type="InterPro" id="IPR037914">
    <property type="entry name" value="SpoVT-AbrB_sf"/>
</dbReference>
<gene>
    <name evidence="1" type="ORF">MBORA_02170</name>
</gene>
<protein>
    <recommendedName>
        <fullName evidence="3">SpoVT-AbrB domain-containing protein</fullName>
    </recommendedName>
</protein>
<dbReference type="AlphaFoldDB" id="A0A166CG38"/>
<dbReference type="Gene3D" id="2.10.260.10">
    <property type="match status" value="1"/>
</dbReference>